<protein>
    <submittedName>
        <fullName evidence="1">Uncharacterized protein</fullName>
    </submittedName>
</protein>
<proteinExistence type="predicted"/>
<evidence type="ECO:0000313" key="1">
    <source>
        <dbReference type="EMBL" id="CAK9257554.1"/>
    </source>
</evidence>
<evidence type="ECO:0000313" key="2">
    <source>
        <dbReference type="Proteomes" id="UP001497444"/>
    </source>
</evidence>
<sequence>MKKPKTAISSGSHWLGPYLPRDGGLLLKSTLRSRLYWRVPGVLKKAHWIRHHFPVEKAEGLRTCTGKRPLSRKAKAP</sequence>
<gene>
    <name evidence="1" type="ORF">CSSPJE1EN1_LOCUS3032</name>
</gene>
<accession>A0ABP0VSU7</accession>
<name>A0ABP0VSU7_9BRYO</name>
<dbReference type="EMBL" id="OZ020105">
    <property type="protein sequence ID" value="CAK9257554.1"/>
    <property type="molecule type" value="Genomic_DNA"/>
</dbReference>
<organism evidence="1 2">
    <name type="scientific">Sphagnum jensenii</name>
    <dbReference type="NCBI Taxonomy" id="128206"/>
    <lineage>
        <taxon>Eukaryota</taxon>
        <taxon>Viridiplantae</taxon>
        <taxon>Streptophyta</taxon>
        <taxon>Embryophyta</taxon>
        <taxon>Bryophyta</taxon>
        <taxon>Sphagnophytina</taxon>
        <taxon>Sphagnopsida</taxon>
        <taxon>Sphagnales</taxon>
        <taxon>Sphagnaceae</taxon>
        <taxon>Sphagnum</taxon>
    </lineage>
</organism>
<dbReference type="Proteomes" id="UP001497444">
    <property type="component" value="Chromosome 10"/>
</dbReference>
<reference evidence="1" key="1">
    <citation type="submission" date="2024-02" db="EMBL/GenBank/DDBJ databases">
        <authorList>
            <consortium name="ELIXIR-Norway"/>
            <consortium name="Elixir Norway"/>
        </authorList>
    </citation>
    <scope>NUCLEOTIDE SEQUENCE</scope>
</reference>
<keyword evidence="2" id="KW-1185">Reference proteome</keyword>